<proteinExistence type="predicted"/>
<dbReference type="Ensembl" id="ENSSDUT00000017045.1">
    <property type="protein sequence ID" value="ENSSDUP00000016739.1"/>
    <property type="gene ID" value="ENSSDUG00000012232.1"/>
</dbReference>
<dbReference type="AlphaFoldDB" id="A0A3B4UDJ6"/>
<reference evidence="3" key="2">
    <citation type="submission" date="2025-09" db="UniProtKB">
        <authorList>
            <consortium name="Ensembl"/>
        </authorList>
    </citation>
    <scope>IDENTIFICATION</scope>
</reference>
<dbReference type="Proteomes" id="UP000261420">
    <property type="component" value="Unplaced"/>
</dbReference>
<evidence type="ECO:0000313" key="3">
    <source>
        <dbReference type="Ensembl" id="ENSSDUP00000016739.1"/>
    </source>
</evidence>
<accession>A0A3B4UDJ6</accession>
<keyword evidence="1" id="KW-0812">Transmembrane</keyword>
<protein>
    <submittedName>
        <fullName evidence="3">Uncharacterized protein</fullName>
    </submittedName>
</protein>
<feature type="signal peptide" evidence="2">
    <location>
        <begin position="1"/>
        <end position="19"/>
    </location>
</feature>
<keyword evidence="1" id="KW-0472">Membrane</keyword>
<keyword evidence="1" id="KW-1133">Transmembrane helix</keyword>
<evidence type="ECO:0000313" key="4">
    <source>
        <dbReference type="Proteomes" id="UP000261420"/>
    </source>
</evidence>
<feature type="transmembrane region" description="Helical" evidence="1">
    <location>
        <begin position="102"/>
        <end position="125"/>
    </location>
</feature>
<evidence type="ECO:0000256" key="1">
    <source>
        <dbReference type="SAM" id="Phobius"/>
    </source>
</evidence>
<keyword evidence="2" id="KW-0732">Signal</keyword>
<name>A0A3B4UDJ6_SERDU</name>
<dbReference type="OMA" id="IANTGCI"/>
<feature type="chain" id="PRO_5017233765" evidence="2">
    <location>
        <begin position="20"/>
        <end position="193"/>
    </location>
</feature>
<reference evidence="3" key="1">
    <citation type="submission" date="2025-08" db="UniProtKB">
        <authorList>
            <consortium name="Ensembl"/>
        </authorList>
    </citation>
    <scope>IDENTIFICATION</scope>
</reference>
<evidence type="ECO:0000256" key="2">
    <source>
        <dbReference type="SAM" id="SignalP"/>
    </source>
</evidence>
<sequence>MWYVALAVVATLVVALVLANTDLILAKSAPASLEELGAADLQTTSGGGCRAVLSETPAGRARGPSVRCGEGRRRHRGPELQTILQGGDLCGSQGTIVCSLSFLSLPFIFLLFYVFLVFSFLSLNLQQVFYGPKQRRMGLGLGLVRLRVLRNLVHVGRRKGYQGNRKGEGLILGGLFVIGGEQQVIKKSQVSKF</sequence>
<keyword evidence="4" id="KW-1185">Reference proteome</keyword>
<organism evidence="3 4">
    <name type="scientific">Seriola dumerili</name>
    <name type="common">Greater amberjack</name>
    <name type="synonym">Caranx dumerili</name>
    <dbReference type="NCBI Taxonomy" id="41447"/>
    <lineage>
        <taxon>Eukaryota</taxon>
        <taxon>Metazoa</taxon>
        <taxon>Chordata</taxon>
        <taxon>Craniata</taxon>
        <taxon>Vertebrata</taxon>
        <taxon>Euteleostomi</taxon>
        <taxon>Actinopterygii</taxon>
        <taxon>Neopterygii</taxon>
        <taxon>Teleostei</taxon>
        <taxon>Neoteleostei</taxon>
        <taxon>Acanthomorphata</taxon>
        <taxon>Carangaria</taxon>
        <taxon>Carangiformes</taxon>
        <taxon>Carangidae</taxon>
        <taxon>Seriola</taxon>
    </lineage>
</organism>